<name>A0ABQ2MYX7_9MICO</name>
<dbReference type="Proteomes" id="UP000638043">
    <property type="component" value="Unassembled WGS sequence"/>
</dbReference>
<reference evidence="3" key="1">
    <citation type="journal article" date="2019" name="Int. J. Syst. Evol. Microbiol.">
        <title>The Global Catalogue of Microorganisms (GCM) 10K type strain sequencing project: providing services to taxonomists for standard genome sequencing and annotation.</title>
        <authorList>
            <consortium name="The Broad Institute Genomics Platform"/>
            <consortium name="The Broad Institute Genome Sequencing Center for Infectious Disease"/>
            <person name="Wu L."/>
            <person name="Ma J."/>
        </authorList>
    </citation>
    <scope>NUCLEOTIDE SEQUENCE [LARGE SCALE GENOMIC DNA]</scope>
    <source>
        <strain evidence="3">CGMCC 4.7181</strain>
    </source>
</reference>
<sequence length="430" mass="47991">MVSFDAATPGTPERVWAATPHLRDRPRVLLDRYDALVVIAAHPDDEVLGAGLLMTEAAARGMPVSVIVVTDGAASSPEQDLAHTRRLETTEAVAMLAPRANVEFLGFPDGATREHRAEIAGELRHVLRDAGPRTILAAPWRGDGHRDHRVIGEIMAEVAGENTLLEYPIWMWHWAHPDRTRLPWDRLEELPGDGSVKRRALGVFRSQTSGPEPLLRPEMLQHFDRDVEVFFSSDRWLGAEYFGALYDRRSDPWRYETRWYEQRKRALTVASLPRPRYRRALEIGCSTGALTQELAARCDEIVAVDLDPRAVERVRARRLEGVSAVCADALEGLPEGPFDLIVLSEVGYYWGGSGTARIAREARAIASDDAHLLACHWRRPVEQREGAAEAVHDVLRRSGWRTIVEHREPDVVLDVFGISGASVAQEEGIA</sequence>
<comment type="caution">
    <text evidence="2">The sequence shown here is derived from an EMBL/GenBank/DDBJ whole genome shotgun (WGS) entry which is preliminary data.</text>
</comment>
<dbReference type="Gene3D" id="3.40.50.10320">
    <property type="entry name" value="LmbE-like"/>
    <property type="match status" value="1"/>
</dbReference>
<dbReference type="SUPFAM" id="SSF53335">
    <property type="entry name" value="S-adenosyl-L-methionine-dependent methyltransferases"/>
    <property type="match status" value="1"/>
</dbReference>
<dbReference type="InterPro" id="IPR008715">
    <property type="entry name" value="SAM-MeTfrase_NodS-like"/>
</dbReference>
<dbReference type="RefSeq" id="WP_188699814.1">
    <property type="nucleotide sequence ID" value="NZ_BMMQ01000001.1"/>
</dbReference>
<keyword evidence="1" id="KW-0862">Zinc</keyword>
<dbReference type="PANTHER" id="PTHR12993">
    <property type="entry name" value="N-ACETYLGLUCOSAMINYL-PHOSPHATIDYLINOSITOL DE-N-ACETYLASE-RELATED"/>
    <property type="match status" value="1"/>
</dbReference>
<evidence type="ECO:0000313" key="3">
    <source>
        <dbReference type="Proteomes" id="UP000638043"/>
    </source>
</evidence>
<dbReference type="Pfam" id="PF02585">
    <property type="entry name" value="PIG-L"/>
    <property type="match status" value="1"/>
</dbReference>
<dbReference type="InterPro" id="IPR003737">
    <property type="entry name" value="GlcNAc_PI_deacetylase-related"/>
</dbReference>
<gene>
    <name evidence="2" type="ORF">GCM10010910_05160</name>
</gene>
<dbReference type="InterPro" id="IPR024078">
    <property type="entry name" value="LmbE-like_dom_sf"/>
</dbReference>
<dbReference type="Pfam" id="PF05401">
    <property type="entry name" value="NodS"/>
    <property type="match status" value="1"/>
</dbReference>
<proteinExistence type="predicted"/>
<evidence type="ECO:0000313" key="2">
    <source>
        <dbReference type="EMBL" id="GGO60243.1"/>
    </source>
</evidence>
<keyword evidence="3" id="KW-1185">Reference proteome</keyword>
<dbReference type="EMBL" id="BMMQ01000001">
    <property type="protein sequence ID" value="GGO60243.1"/>
    <property type="molecule type" value="Genomic_DNA"/>
</dbReference>
<organism evidence="2 3">
    <name type="scientific">Microbacterium nanhaiense</name>
    <dbReference type="NCBI Taxonomy" id="1301026"/>
    <lineage>
        <taxon>Bacteria</taxon>
        <taxon>Bacillati</taxon>
        <taxon>Actinomycetota</taxon>
        <taxon>Actinomycetes</taxon>
        <taxon>Micrococcales</taxon>
        <taxon>Microbacteriaceae</taxon>
        <taxon>Microbacterium</taxon>
    </lineage>
</organism>
<dbReference type="InterPro" id="IPR029063">
    <property type="entry name" value="SAM-dependent_MTases_sf"/>
</dbReference>
<evidence type="ECO:0008006" key="4">
    <source>
        <dbReference type="Google" id="ProtNLM"/>
    </source>
</evidence>
<evidence type="ECO:0000256" key="1">
    <source>
        <dbReference type="ARBA" id="ARBA00022833"/>
    </source>
</evidence>
<dbReference type="CDD" id="cd02440">
    <property type="entry name" value="AdoMet_MTases"/>
    <property type="match status" value="1"/>
</dbReference>
<dbReference type="PANTHER" id="PTHR12993:SF29">
    <property type="entry name" value="BLR3841 PROTEIN"/>
    <property type="match status" value="1"/>
</dbReference>
<accession>A0ABQ2MYX7</accession>
<protein>
    <recommendedName>
        <fullName evidence="4">Methyltransferase domain-containing protein</fullName>
    </recommendedName>
</protein>
<dbReference type="Gene3D" id="3.40.50.150">
    <property type="entry name" value="Vaccinia Virus protein VP39"/>
    <property type="match status" value="1"/>
</dbReference>
<dbReference type="SUPFAM" id="SSF102588">
    <property type="entry name" value="LmbE-like"/>
    <property type="match status" value="1"/>
</dbReference>